<keyword evidence="5" id="KW-1185">Reference proteome</keyword>
<evidence type="ECO:0000256" key="1">
    <source>
        <dbReference type="ARBA" id="ARBA00022884"/>
    </source>
</evidence>
<name>A0A6G1GBQ8_9PEZI</name>
<reference evidence="6" key="2">
    <citation type="submission" date="2020-04" db="EMBL/GenBank/DDBJ databases">
        <authorList>
            <consortium name="NCBI Genome Project"/>
        </authorList>
    </citation>
    <scope>NUCLEOTIDE SEQUENCE</scope>
    <source>
        <strain evidence="6">CBS 781.70</strain>
    </source>
</reference>
<reference evidence="6" key="3">
    <citation type="submission" date="2025-04" db="UniProtKB">
        <authorList>
            <consortium name="RefSeq"/>
        </authorList>
    </citation>
    <scope>IDENTIFICATION</scope>
    <source>
        <strain evidence="6">CBS 781.70</strain>
    </source>
</reference>
<dbReference type="GeneID" id="54416298"/>
<gene>
    <name evidence="4 6" type="ORF">P152DRAFT_381093</name>
</gene>
<dbReference type="PANTHER" id="PTHR48025:SF1">
    <property type="entry name" value="RRM DOMAIN-CONTAINING PROTEIN"/>
    <property type="match status" value="1"/>
</dbReference>
<reference evidence="4 6" key="1">
    <citation type="submission" date="2020-01" db="EMBL/GenBank/DDBJ databases">
        <authorList>
            <consortium name="DOE Joint Genome Institute"/>
            <person name="Haridas S."/>
            <person name="Albert R."/>
            <person name="Binder M."/>
            <person name="Bloem J."/>
            <person name="Labutti K."/>
            <person name="Salamov A."/>
            <person name="Andreopoulos B."/>
            <person name="Baker S.E."/>
            <person name="Barry K."/>
            <person name="Bills G."/>
            <person name="Bluhm B.H."/>
            <person name="Cannon C."/>
            <person name="Castanera R."/>
            <person name="Culley D.E."/>
            <person name="Daum C."/>
            <person name="Ezra D."/>
            <person name="Gonzalez J.B."/>
            <person name="Henrissat B."/>
            <person name="Kuo A."/>
            <person name="Liang C."/>
            <person name="Lipzen A."/>
            <person name="Lutzoni F."/>
            <person name="Magnuson J."/>
            <person name="Mondo S."/>
            <person name="Nolan M."/>
            <person name="Ohm R."/>
            <person name="Pangilinan J."/>
            <person name="Park H.-J."/>
            <person name="Ramirez L."/>
            <person name="Alfaro M."/>
            <person name="Sun H."/>
            <person name="Tritt A."/>
            <person name="Yoshinaga Y."/>
            <person name="Zwiers L.-H."/>
            <person name="Turgeon B.G."/>
            <person name="Goodwin S.B."/>
            <person name="Spatafora J.W."/>
            <person name="Crous P.W."/>
            <person name="Grigoriev I.V."/>
        </authorList>
    </citation>
    <scope>NUCLEOTIDE SEQUENCE</scope>
    <source>
        <strain evidence="4 6">CBS 781.70</strain>
    </source>
</reference>
<dbReference type="OrthoDB" id="6159137at2759"/>
<feature type="non-terminal residue" evidence="4">
    <location>
        <position position="103"/>
    </location>
</feature>
<dbReference type="InterPro" id="IPR012677">
    <property type="entry name" value="Nucleotide-bd_a/b_plait_sf"/>
</dbReference>
<feature type="non-terminal residue" evidence="4">
    <location>
        <position position="1"/>
    </location>
</feature>
<evidence type="ECO:0000313" key="6">
    <source>
        <dbReference type="RefSeq" id="XP_033537159.1"/>
    </source>
</evidence>
<dbReference type="InterPro" id="IPR000504">
    <property type="entry name" value="RRM_dom"/>
</dbReference>
<evidence type="ECO:0000313" key="5">
    <source>
        <dbReference type="Proteomes" id="UP000504638"/>
    </source>
</evidence>
<feature type="domain" description="RRM" evidence="3">
    <location>
        <begin position="11"/>
        <end position="90"/>
    </location>
</feature>
<dbReference type="Pfam" id="PF00076">
    <property type="entry name" value="RRM_1"/>
    <property type="match status" value="1"/>
</dbReference>
<protein>
    <submittedName>
        <fullName evidence="4 6">Transformer-SR ribonucleo protein</fullName>
    </submittedName>
</protein>
<dbReference type="SMART" id="SM00360">
    <property type="entry name" value="RRM"/>
    <property type="match status" value="1"/>
</dbReference>
<dbReference type="GO" id="GO:0003729">
    <property type="term" value="F:mRNA binding"/>
    <property type="evidence" value="ECO:0007669"/>
    <property type="project" value="TreeGrafter"/>
</dbReference>
<evidence type="ECO:0000313" key="4">
    <source>
        <dbReference type="EMBL" id="KAF1815528.1"/>
    </source>
</evidence>
<dbReference type="PROSITE" id="PS50102">
    <property type="entry name" value="RRM"/>
    <property type="match status" value="1"/>
</dbReference>
<dbReference type="InterPro" id="IPR035979">
    <property type="entry name" value="RBD_domain_sf"/>
</dbReference>
<proteinExistence type="predicted"/>
<dbReference type="Gene3D" id="3.30.70.330">
    <property type="match status" value="1"/>
</dbReference>
<dbReference type="AlphaFoldDB" id="A0A6G1GBQ8"/>
<evidence type="ECO:0000256" key="2">
    <source>
        <dbReference type="PROSITE-ProRule" id="PRU00176"/>
    </source>
</evidence>
<dbReference type="InterPro" id="IPR050502">
    <property type="entry name" value="Euk_RNA-bind_prot"/>
</dbReference>
<dbReference type="SUPFAM" id="SSF54928">
    <property type="entry name" value="RNA-binding domain, RBD"/>
    <property type="match status" value="1"/>
</dbReference>
<dbReference type="RefSeq" id="XP_033537159.1">
    <property type="nucleotide sequence ID" value="XM_033675728.1"/>
</dbReference>
<evidence type="ECO:0000259" key="3">
    <source>
        <dbReference type="PROSITE" id="PS50102"/>
    </source>
</evidence>
<dbReference type="Proteomes" id="UP000504638">
    <property type="component" value="Unplaced"/>
</dbReference>
<dbReference type="PANTHER" id="PTHR48025">
    <property type="entry name" value="OS02G0815200 PROTEIN"/>
    <property type="match status" value="1"/>
</dbReference>
<dbReference type="EMBL" id="ML975151">
    <property type="protein sequence ID" value="KAF1815528.1"/>
    <property type="molecule type" value="Genomic_DNA"/>
</dbReference>
<keyword evidence="1 2" id="KW-0694">RNA-binding</keyword>
<organism evidence="4">
    <name type="scientific">Eremomyces bilateralis CBS 781.70</name>
    <dbReference type="NCBI Taxonomy" id="1392243"/>
    <lineage>
        <taxon>Eukaryota</taxon>
        <taxon>Fungi</taxon>
        <taxon>Dikarya</taxon>
        <taxon>Ascomycota</taxon>
        <taxon>Pezizomycotina</taxon>
        <taxon>Dothideomycetes</taxon>
        <taxon>Dothideomycetes incertae sedis</taxon>
        <taxon>Eremomycetales</taxon>
        <taxon>Eremomycetaceae</taxon>
        <taxon>Eremomyces</taxon>
    </lineage>
</organism>
<sequence length="103" mass="11004">NDDDEAHNNGTNIYISDVAASATAHDLITLFATCGTVRTCNIVPSPKIGPPRRIFAFVTMATADEADRAIATIDGQTLAGKSLHLEKAFRAYGRKPTPGRYLG</sequence>
<accession>A0A6G1GBQ8</accession>